<name>A0A9P6L3F1_9AGAM</name>
<proteinExistence type="predicted"/>
<feature type="region of interest" description="Disordered" evidence="1">
    <location>
        <begin position="15"/>
        <end position="40"/>
    </location>
</feature>
<keyword evidence="2" id="KW-1133">Transmembrane helix</keyword>
<comment type="caution">
    <text evidence="3">The sequence shown here is derived from an EMBL/GenBank/DDBJ whole genome shotgun (WGS) entry which is preliminary data.</text>
</comment>
<keyword evidence="2" id="KW-0472">Membrane</keyword>
<dbReference type="EMBL" id="WIUZ02000013">
    <property type="protein sequence ID" value="KAF9781591.1"/>
    <property type="molecule type" value="Genomic_DNA"/>
</dbReference>
<evidence type="ECO:0000313" key="4">
    <source>
        <dbReference type="Proteomes" id="UP000736335"/>
    </source>
</evidence>
<reference evidence="3" key="2">
    <citation type="submission" date="2020-11" db="EMBL/GenBank/DDBJ databases">
        <authorList>
            <consortium name="DOE Joint Genome Institute"/>
            <person name="Kuo A."/>
            <person name="Miyauchi S."/>
            <person name="Kiss E."/>
            <person name="Drula E."/>
            <person name="Kohler A."/>
            <person name="Sanchez-Garcia M."/>
            <person name="Andreopoulos B."/>
            <person name="Barry K.W."/>
            <person name="Bonito G."/>
            <person name="Buee M."/>
            <person name="Carver A."/>
            <person name="Chen C."/>
            <person name="Cichocki N."/>
            <person name="Clum A."/>
            <person name="Culley D."/>
            <person name="Crous P.W."/>
            <person name="Fauchery L."/>
            <person name="Girlanda M."/>
            <person name="Hayes R."/>
            <person name="Keri Z."/>
            <person name="Labutti K."/>
            <person name="Lipzen A."/>
            <person name="Lombard V."/>
            <person name="Magnuson J."/>
            <person name="Maillard F."/>
            <person name="Morin E."/>
            <person name="Murat C."/>
            <person name="Nolan M."/>
            <person name="Ohm R."/>
            <person name="Pangilinan J."/>
            <person name="Pereira M."/>
            <person name="Perotto S."/>
            <person name="Peter M."/>
            <person name="Riley R."/>
            <person name="Sitrit Y."/>
            <person name="Stielow B."/>
            <person name="Szollosi G."/>
            <person name="Zifcakova L."/>
            <person name="Stursova M."/>
            <person name="Spatafora J.W."/>
            <person name="Tedersoo L."/>
            <person name="Vaario L.-M."/>
            <person name="Yamada A."/>
            <person name="Yan M."/>
            <person name="Wang P."/>
            <person name="Xu J."/>
            <person name="Bruns T."/>
            <person name="Baldrian P."/>
            <person name="Vilgalys R."/>
            <person name="Henrissat B."/>
            <person name="Grigoriev I.V."/>
            <person name="Hibbett D."/>
            <person name="Nagy L.G."/>
            <person name="Martin F.M."/>
        </authorList>
    </citation>
    <scope>NUCLEOTIDE SEQUENCE</scope>
    <source>
        <strain evidence="3">UH-Tt-Lm1</strain>
    </source>
</reference>
<feature type="region of interest" description="Disordered" evidence="1">
    <location>
        <begin position="79"/>
        <end position="104"/>
    </location>
</feature>
<evidence type="ECO:0000313" key="3">
    <source>
        <dbReference type="EMBL" id="KAF9781591.1"/>
    </source>
</evidence>
<feature type="compositionally biased region" description="Polar residues" evidence="1">
    <location>
        <begin position="386"/>
        <end position="395"/>
    </location>
</feature>
<evidence type="ECO:0000256" key="1">
    <source>
        <dbReference type="SAM" id="MobiDB-lite"/>
    </source>
</evidence>
<reference evidence="3" key="1">
    <citation type="journal article" date="2020" name="Nat. Commun.">
        <title>Large-scale genome sequencing of mycorrhizal fungi provides insights into the early evolution of symbiotic traits.</title>
        <authorList>
            <person name="Miyauchi S."/>
            <person name="Kiss E."/>
            <person name="Kuo A."/>
            <person name="Drula E."/>
            <person name="Kohler A."/>
            <person name="Sanchez-Garcia M."/>
            <person name="Morin E."/>
            <person name="Andreopoulos B."/>
            <person name="Barry K.W."/>
            <person name="Bonito G."/>
            <person name="Buee M."/>
            <person name="Carver A."/>
            <person name="Chen C."/>
            <person name="Cichocki N."/>
            <person name="Clum A."/>
            <person name="Culley D."/>
            <person name="Crous P.W."/>
            <person name="Fauchery L."/>
            <person name="Girlanda M."/>
            <person name="Hayes R.D."/>
            <person name="Keri Z."/>
            <person name="LaButti K."/>
            <person name="Lipzen A."/>
            <person name="Lombard V."/>
            <person name="Magnuson J."/>
            <person name="Maillard F."/>
            <person name="Murat C."/>
            <person name="Nolan M."/>
            <person name="Ohm R.A."/>
            <person name="Pangilinan J."/>
            <person name="Pereira M.F."/>
            <person name="Perotto S."/>
            <person name="Peter M."/>
            <person name="Pfister S."/>
            <person name="Riley R."/>
            <person name="Sitrit Y."/>
            <person name="Stielow J.B."/>
            <person name="Szollosi G."/>
            <person name="Zifcakova L."/>
            <person name="Stursova M."/>
            <person name="Spatafora J.W."/>
            <person name="Tedersoo L."/>
            <person name="Vaario L.M."/>
            <person name="Yamada A."/>
            <person name="Yan M."/>
            <person name="Wang P."/>
            <person name="Xu J."/>
            <person name="Bruns T."/>
            <person name="Baldrian P."/>
            <person name="Vilgalys R."/>
            <person name="Dunand C."/>
            <person name="Henrissat B."/>
            <person name="Grigoriev I.V."/>
            <person name="Hibbett D."/>
            <person name="Nagy L.G."/>
            <person name="Martin F.M."/>
        </authorList>
    </citation>
    <scope>NUCLEOTIDE SEQUENCE</scope>
    <source>
        <strain evidence="3">UH-Tt-Lm1</strain>
    </source>
</reference>
<keyword evidence="2" id="KW-0812">Transmembrane</keyword>
<keyword evidence="4" id="KW-1185">Reference proteome</keyword>
<dbReference type="Proteomes" id="UP000736335">
    <property type="component" value="Unassembled WGS sequence"/>
</dbReference>
<feature type="compositionally biased region" description="Basic and acidic residues" evidence="1">
    <location>
        <begin position="225"/>
        <end position="234"/>
    </location>
</feature>
<sequence length="559" mass="62185">MLNAVVARRSSVYGPISVSGTAGETGGNGDTTGQRAASETRDLAPGANILVRSSSFVSRGVVFTRPSTDSIERIATIEEVDESENDVGPAEVPEDQRHTDTTSNDFSAQDAIRIASATAPLSVPSHQIRRAGVRAPLRRVVYHRSEIRIVLHSQTNPGYIDVKVRVSMAYLIWFMVFLALLAVLGQWASVSFVRYLEYLEEFYILTTPLLQPYPYNHTPRGPSAEQERRSRHAQEFGAGSPSNYQNASRSQRSNDPPSPLLRPTQLNGSTWVKFFSIEKNEHQLYNPVTGDTIPIPESMVEPQPQDGGSIFEDARTQVEVSRPGTGTSGSFNLEEPEMSHSSDLVGQKPPSPFARREDFPTDQYPPPSPSSLPDHCELLAPHEFSSEFTGYPSSHEQPKPHQFRRRISNQEPTLPHELSRDSSGREPPTPRQFSRYSSNKDPSASHEIPRDCSGHEEPTPHESLEGSSNREPPISRQGWEDSSNPMRRSIQIIPVTSTIRTAQQSSTLADDKDRPVTVRDMEQFTRAIQDTMREIGVQFIGALSEVRQRGSESEDESEE</sequence>
<feature type="compositionally biased region" description="Polar residues" evidence="1">
    <location>
        <begin position="431"/>
        <end position="442"/>
    </location>
</feature>
<dbReference type="AlphaFoldDB" id="A0A9P6L3F1"/>
<evidence type="ECO:0000256" key="2">
    <source>
        <dbReference type="SAM" id="Phobius"/>
    </source>
</evidence>
<feature type="compositionally biased region" description="Basic and acidic residues" evidence="1">
    <location>
        <begin position="443"/>
        <end position="464"/>
    </location>
</feature>
<feature type="region of interest" description="Disordered" evidence="1">
    <location>
        <begin position="216"/>
        <end position="265"/>
    </location>
</feature>
<gene>
    <name evidence="3" type="ORF">BJ322DRAFT_1111516</name>
</gene>
<feature type="region of interest" description="Disordered" evidence="1">
    <location>
        <begin position="286"/>
        <end position="488"/>
    </location>
</feature>
<accession>A0A9P6L3F1</accession>
<feature type="compositionally biased region" description="Polar residues" evidence="1">
    <location>
        <begin position="240"/>
        <end position="255"/>
    </location>
</feature>
<evidence type="ECO:0008006" key="5">
    <source>
        <dbReference type="Google" id="ProtNLM"/>
    </source>
</evidence>
<feature type="transmembrane region" description="Helical" evidence="2">
    <location>
        <begin position="168"/>
        <end position="188"/>
    </location>
</feature>
<protein>
    <recommendedName>
        <fullName evidence="5">Transmembrane protein</fullName>
    </recommendedName>
</protein>
<organism evidence="3 4">
    <name type="scientific">Thelephora terrestris</name>
    <dbReference type="NCBI Taxonomy" id="56493"/>
    <lineage>
        <taxon>Eukaryota</taxon>
        <taxon>Fungi</taxon>
        <taxon>Dikarya</taxon>
        <taxon>Basidiomycota</taxon>
        <taxon>Agaricomycotina</taxon>
        <taxon>Agaricomycetes</taxon>
        <taxon>Thelephorales</taxon>
        <taxon>Thelephoraceae</taxon>
        <taxon>Thelephora</taxon>
    </lineage>
</organism>